<proteinExistence type="predicted"/>
<organism evidence="1 2">
    <name type="scientific">Trametes sanguinea</name>
    <dbReference type="NCBI Taxonomy" id="158606"/>
    <lineage>
        <taxon>Eukaryota</taxon>
        <taxon>Fungi</taxon>
        <taxon>Dikarya</taxon>
        <taxon>Basidiomycota</taxon>
        <taxon>Agaricomycotina</taxon>
        <taxon>Agaricomycetes</taxon>
        <taxon>Polyporales</taxon>
        <taxon>Polyporaceae</taxon>
        <taxon>Trametes</taxon>
    </lineage>
</organism>
<protein>
    <submittedName>
        <fullName evidence="1">Uncharacterized protein</fullName>
    </submittedName>
</protein>
<name>A0ACC1PTG7_9APHY</name>
<dbReference type="EMBL" id="JANSHE010001557">
    <property type="protein sequence ID" value="KAJ3002109.1"/>
    <property type="molecule type" value="Genomic_DNA"/>
</dbReference>
<keyword evidence="2" id="KW-1185">Reference proteome</keyword>
<sequence length="381" mass="43486">MADTSLFWNRSGEAHELPTFPSSLEDWNVGQPLDDHRQMILARVEAALSLRIKRMWLRSQNNSLILEIEYENNERDIVRTPNPEVVDDKDEAALTVPREAKLLRWLKSRDAALPVPSVRAIIEPDDAFAYSIVVMEKMPGTMVVDAVGNASDEAKAQLMRSYAEFEVQLFRIEVPQRIGEARCEDLTISVDCTEGSPSSLEEHFNAILELKERSLEDIEEAPVRESGTRILARLKSQLPDLYARLASPSRRRCVLKHDDLSPQNILMNSEGKITGVIDWDMQVVLPAALAVSYPSFIRYDGKYHPEYAREPYPGVEIWWFVSPGDSLRLRELYTQIARELDEEYYDALVNGEVLRQVADWLGGSPDYVLMERWMETAFPSA</sequence>
<dbReference type="Proteomes" id="UP001144978">
    <property type="component" value="Unassembled WGS sequence"/>
</dbReference>
<reference evidence="1" key="1">
    <citation type="submission" date="2022-08" db="EMBL/GenBank/DDBJ databases">
        <title>Genome Sequence of Pycnoporus sanguineus.</title>
        <authorList>
            <person name="Buettner E."/>
        </authorList>
    </citation>
    <scope>NUCLEOTIDE SEQUENCE</scope>
    <source>
        <strain evidence="1">CG-C14</strain>
    </source>
</reference>
<comment type="caution">
    <text evidence="1">The sequence shown here is derived from an EMBL/GenBank/DDBJ whole genome shotgun (WGS) entry which is preliminary data.</text>
</comment>
<gene>
    <name evidence="1" type="ORF">NUW54_g6026</name>
</gene>
<accession>A0ACC1PTG7</accession>
<evidence type="ECO:0000313" key="1">
    <source>
        <dbReference type="EMBL" id="KAJ3002109.1"/>
    </source>
</evidence>
<evidence type="ECO:0000313" key="2">
    <source>
        <dbReference type="Proteomes" id="UP001144978"/>
    </source>
</evidence>